<evidence type="ECO:0000313" key="3">
    <source>
        <dbReference type="Proteomes" id="UP000032670"/>
    </source>
</evidence>
<dbReference type="GeneID" id="76204000"/>
<feature type="domain" description="Hedgehog/Intein (Hint)" evidence="1">
    <location>
        <begin position="152"/>
        <end position="293"/>
    </location>
</feature>
<dbReference type="InterPro" id="IPR028992">
    <property type="entry name" value="Hedgehog/Intein_dom"/>
</dbReference>
<accession>A0A0D6NIJ1</accession>
<evidence type="ECO:0000313" key="2">
    <source>
        <dbReference type="EMBL" id="GAN65844.1"/>
    </source>
</evidence>
<sequence>MAPHSAVSDLYIEAGGTVSHAVVQSGASLTIAPGGRIIDKLVVKEGGIATIHGGVGGVVELQGETNIGLSITGTDNPTVEIKGFAHLTMEGADCITLPDIASKDITGLSYPDADHVTLHLANEKTFTLAIEGVQKHDFRHAVDKMAAHKNEVCFLAGALLRTPEGDRAVETLKYGDALCTYDWRNNTWETRQIVWAGQRTTTVRPGLPDDEAGYPVRILKDAIADGVPYQDLLVTAEHSLFFENVFVPARMLVNGRSIFFDRSITSYTYYHVEIEPHAVILANGVLTETYLDTTSRRLFYQTGDVVALRFSKLSWKFDAAAPLALKRPEVEPLYVHLAQRAQEQGYPVHTPPLEVTADPELFLVTDRGQTISRARKIGSTVMFMVPTEVRAVRIMSRTNRLTDSIGPFINDRRPRGVMIGDITYLDNASSRLLSTHLHKMELDGWAAFESTEGRWTTGNAFLPLPLCGPAGFAMLSLKILAGGPYICATLLPEDRAEADECPTSRAA</sequence>
<dbReference type="EMBL" id="BAMX01000014">
    <property type="protein sequence ID" value="GAN65844.1"/>
    <property type="molecule type" value="Genomic_DNA"/>
</dbReference>
<dbReference type="RefSeq" id="WP_048840899.1">
    <property type="nucleotide sequence ID" value="NZ_BAMX01000014.1"/>
</dbReference>
<dbReference type="InterPro" id="IPR036844">
    <property type="entry name" value="Hint_dom_sf"/>
</dbReference>
<reference evidence="2 3" key="1">
    <citation type="submission" date="2012-11" db="EMBL/GenBank/DDBJ databases">
        <title>Whole genome sequence of Acetobacter orientalis 21F-2.</title>
        <authorList>
            <person name="Azuma Y."/>
            <person name="Higashiura N."/>
            <person name="Hirakawa H."/>
            <person name="Matsushita K."/>
        </authorList>
    </citation>
    <scope>NUCLEOTIDE SEQUENCE [LARGE SCALE GENOMIC DNA]</scope>
    <source>
        <strain evidence="2 3">21F-2</strain>
    </source>
</reference>
<keyword evidence="3" id="KW-1185">Reference proteome</keyword>
<organism evidence="2 3">
    <name type="scientific">Acetobacter orientalis</name>
    <dbReference type="NCBI Taxonomy" id="146474"/>
    <lineage>
        <taxon>Bacteria</taxon>
        <taxon>Pseudomonadati</taxon>
        <taxon>Pseudomonadota</taxon>
        <taxon>Alphaproteobacteria</taxon>
        <taxon>Acetobacterales</taxon>
        <taxon>Acetobacteraceae</taxon>
        <taxon>Acetobacter</taxon>
    </lineage>
</organism>
<gene>
    <name evidence="2" type="ORF">Abor_014_009</name>
</gene>
<dbReference type="STRING" id="1231341.Abor_014_009"/>
<dbReference type="Proteomes" id="UP000032670">
    <property type="component" value="Unassembled WGS sequence"/>
</dbReference>
<comment type="caution">
    <text evidence="2">The sequence shown here is derived from an EMBL/GenBank/DDBJ whole genome shotgun (WGS) entry which is preliminary data.</text>
</comment>
<dbReference type="Pfam" id="PF13403">
    <property type="entry name" value="Hint_2"/>
    <property type="match status" value="1"/>
</dbReference>
<dbReference type="AlphaFoldDB" id="A0A0D6NIJ1"/>
<name>A0A0D6NIJ1_9PROT</name>
<accession>A0A6N3STN5</accession>
<dbReference type="Gene3D" id="2.170.16.10">
    <property type="entry name" value="Hedgehog/Intein (Hint) domain"/>
    <property type="match status" value="1"/>
</dbReference>
<protein>
    <submittedName>
        <fullName evidence="2">Outer membrane protein</fullName>
    </submittedName>
</protein>
<evidence type="ECO:0000259" key="1">
    <source>
        <dbReference type="Pfam" id="PF13403"/>
    </source>
</evidence>
<dbReference type="SUPFAM" id="SSF51294">
    <property type="entry name" value="Hedgehog/intein (Hint) domain"/>
    <property type="match status" value="1"/>
</dbReference>
<proteinExistence type="predicted"/>